<feature type="region of interest" description="Disordered" evidence="1">
    <location>
        <begin position="1"/>
        <end position="25"/>
    </location>
</feature>
<evidence type="ECO:0000313" key="3">
    <source>
        <dbReference type="Proteomes" id="UP000825729"/>
    </source>
</evidence>
<dbReference type="AlphaFoldDB" id="A0AAV7EP17"/>
<keyword evidence="3" id="KW-1185">Reference proteome</keyword>
<organism evidence="2 3">
    <name type="scientific">Aristolochia fimbriata</name>
    <name type="common">White veined hardy Dutchman's pipe vine</name>
    <dbReference type="NCBI Taxonomy" id="158543"/>
    <lineage>
        <taxon>Eukaryota</taxon>
        <taxon>Viridiplantae</taxon>
        <taxon>Streptophyta</taxon>
        <taxon>Embryophyta</taxon>
        <taxon>Tracheophyta</taxon>
        <taxon>Spermatophyta</taxon>
        <taxon>Magnoliopsida</taxon>
        <taxon>Magnoliidae</taxon>
        <taxon>Piperales</taxon>
        <taxon>Aristolochiaceae</taxon>
        <taxon>Aristolochia</taxon>
    </lineage>
</organism>
<evidence type="ECO:0000313" key="2">
    <source>
        <dbReference type="EMBL" id="KAG9449860.1"/>
    </source>
</evidence>
<comment type="caution">
    <text evidence="2">The sequence shown here is derived from an EMBL/GenBank/DDBJ whole genome shotgun (WGS) entry which is preliminary data.</text>
</comment>
<accession>A0AAV7EP17</accession>
<feature type="compositionally biased region" description="Basic and acidic residues" evidence="1">
    <location>
        <begin position="1"/>
        <end position="12"/>
    </location>
</feature>
<dbReference type="Proteomes" id="UP000825729">
    <property type="component" value="Unassembled WGS sequence"/>
</dbReference>
<evidence type="ECO:0000256" key="1">
    <source>
        <dbReference type="SAM" id="MobiDB-lite"/>
    </source>
</evidence>
<protein>
    <submittedName>
        <fullName evidence="2">Uncharacterized protein</fullName>
    </submittedName>
</protein>
<sequence length="96" mass="10516">MDAEAAIDKTESTDAPNSNPESMVEYPETGIVITGKQNPGSGRAIKERFKILEKINKAVLRDLVWKDLGTHAAMLEDLTTQQEEPTIATKLAMSSQ</sequence>
<gene>
    <name evidence="2" type="ORF">H6P81_009825</name>
</gene>
<reference evidence="2 3" key="1">
    <citation type="submission" date="2021-07" db="EMBL/GenBank/DDBJ databases">
        <title>The Aristolochia fimbriata genome: insights into angiosperm evolution, floral development and chemical biosynthesis.</title>
        <authorList>
            <person name="Jiao Y."/>
        </authorList>
    </citation>
    <scope>NUCLEOTIDE SEQUENCE [LARGE SCALE GENOMIC DNA]</scope>
    <source>
        <strain evidence="2">IBCAS-2021</strain>
        <tissue evidence="2">Leaf</tissue>
    </source>
</reference>
<name>A0AAV7EP17_ARIFI</name>
<proteinExistence type="predicted"/>
<dbReference type="EMBL" id="JAINDJ010000004">
    <property type="protein sequence ID" value="KAG9449860.1"/>
    <property type="molecule type" value="Genomic_DNA"/>
</dbReference>